<dbReference type="Proteomes" id="UP000439917">
    <property type="component" value="Unassembled WGS sequence"/>
</dbReference>
<dbReference type="Proteomes" id="UP000548673">
    <property type="component" value="Unassembled WGS sequence"/>
</dbReference>
<evidence type="ECO:0000256" key="2">
    <source>
        <dbReference type="ARBA" id="ARBA00006671"/>
    </source>
</evidence>
<dbReference type="InterPro" id="IPR000259">
    <property type="entry name" value="Adhesion_dom_fimbrial"/>
</dbReference>
<organism evidence="8 10">
    <name type="scientific">Cronobacter sakazakii</name>
    <name type="common">Enterobacter sakazakii</name>
    <dbReference type="NCBI Taxonomy" id="28141"/>
    <lineage>
        <taxon>Bacteria</taxon>
        <taxon>Pseudomonadati</taxon>
        <taxon>Pseudomonadota</taxon>
        <taxon>Gammaproteobacteria</taxon>
        <taxon>Enterobacterales</taxon>
        <taxon>Enterobacteriaceae</taxon>
        <taxon>Cronobacter</taxon>
    </lineage>
</organism>
<evidence type="ECO:0000313" key="9">
    <source>
        <dbReference type="Proteomes" id="UP000439917"/>
    </source>
</evidence>
<evidence type="ECO:0000256" key="4">
    <source>
        <dbReference type="ARBA" id="ARBA00023263"/>
    </source>
</evidence>
<name>A0A2S9UGW5_CROSK</name>
<dbReference type="PANTHER" id="PTHR33420">
    <property type="entry name" value="FIMBRIAL SUBUNIT ELFA-RELATED"/>
    <property type="match status" value="1"/>
</dbReference>
<comment type="similarity">
    <text evidence="2">Belongs to the fimbrial protein family.</text>
</comment>
<dbReference type="STRING" id="28141.CSK29544_00996"/>
<keyword evidence="4" id="KW-0281">Fimbrium</keyword>
<feature type="chain" id="PRO_5044070754" evidence="5">
    <location>
        <begin position="23"/>
        <end position="191"/>
    </location>
</feature>
<dbReference type="EMBL" id="JABTXY010000027">
    <property type="protein sequence ID" value="NYV44314.1"/>
    <property type="molecule type" value="Genomic_DNA"/>
</dbReference>
<dbReference type="KEGG" id="csj:CSK29544_00996"/>
<dbReference type="EMBL" id="WAGF01000011">
    <property type="protein sequence ID" value="KAB0878088.1"/>
    <property type="molecule type" value="Genomic_DNA"/>
</dbReference>
<dbReference type="InterPro" id="IPR008966">
    <property type="entry name" value="Adhesion_dom_sf"/>
</dbReference>
<dbReference type="SUPFAM" id="SSF49401">
    <property type="entry name" value="Bacterial adhesins"/>
    <property type="match status" value="1"/>
</dbReference>
<protein>
    <submittedName>
        <fullName evidence="8">Fimbrial protein</fullName>
    </submittedName>
</protein>
<evidence type="ECO:0000256" key="1">
    <source>
        <dbReference type="ARBA" id="ARBA00004561"/>
    </source>
</evidence>
<evidence type="ECO:0000313" key="10">
    <source>
        <dbReference type="Proteomes" id="UP000548673"/>
    </source>
</evidence>
<dbReference type="Pfam" id="PF00419">
    <property type="entry name" value="Fimbrial"/>
    <property type="match status" value="1"/>
</dbReference>
<dbReference type="GO" id="GO:0043709">
    <property type="term" value="P:cell adhesion involved in single-species biofilm formation"/>
    <property type="evidence" value="ECO:0007669"/>
    <property type="project" value="TreeGrafter"/>
</dbReference>
<gene>
    <name evidence="7" type="ORF">FZI38_12925</name>
    <name evidence="8" type="ORF">HRR37_18540</name>
</gene>
<reference evidence="8 10" key="2">
    <citation type="submission" date="2020-05" db="EMBL/GenBank/DDBJ databases">
        <title>The draft genome of Cronobacter sakazakii strain 145005.</title>
        <authorList>
            <person name="Yang J."/>
            <person name="Liu L."/>
            <person name="Feng Y."/>
            <person name="Zong Z."/>
        </authorList>
    </citation>
    <scope>NUCLEOTIDE SEQUENCE [LARGE SCALE GENOMIC DNA]</scope>
    <source>
        <strain evidence="8 10">145005</strain>
    </source>
</reference>
<dbReference type="GeneID" id="56732707"/>
<proteinExistence type="inferred from homology"/>
<evidence type="ECO:0000256" key="5">
    <source>
        <dbReference type="SAM" id="SignalP"/>
    </source>
</evidence>
<comment type="subcellular location">
    <subcellularLocation>
        <location evidence="1">Fimbrium</location>
    </subcellularLocation>
</comment>
<dbReference type="GO" id="GO:0009289">
    <property type="term" value="C:pilus"/>
    <property type="evidence" value="ECO:0007669"/>
    <property type="project" value="UniProtKB-SubCell"/>
</dbReference>
<evidence type="ECO:0000256" key="3">
    <source>
        <dbReference type="ARBA" id="ARBA00022729"/>
    </source>
</evidence>
<feature type="domain" description="Fimbrial-type adhesion" evidence="6">
    <location>
        <begin position="35"/>
        <end position="188"/>
    </location>
</feature>
<dbReference type="Gene3D" id="2.60.40.1090">
    <property type="entry name" value="Fimbrial-type adhesion domain"/>
    <property type="match status" value="1"/>
</dbReference>
<dbReference type="InterPro" id="IPR036937">
    <property type="entry name" value="Adhesion_dom_fimbrial_sf"/>
</dbReference>
<reference evidence="7 9" key="1">
    <citation type="submission" date="2019-09" db="EMBL/GenBank/DDBJ databases">
        <title>Prevalence, distribution, and phylogeny of type two toxin-antitoxin genes possessed by Cronobacter species where C. sakazakii homologs follow sequence type lineages.</title>
        <authorList>
            <person name="Finkelstein S."/>
            <person name="Negrete F."/>
            <person name="Jang H."/>
            <person name="Gopinath G.R."/>
            <person name="Tall B.D."/>
        </authorList>
    </citation>
    <scope>NUCLEOTIDE SEQUENCE [LARGE SCALE GENOMIC DNA]</scope>
    <source>
        <strain evidence="7 9">MOD1_Comp4</strain>
    </source>
</reference>
<keyword evidence="3 5" id="KW-0732">Signal</keyword>
<feature type="signal peptide" evidence="5">
    <location>
        <begin position="1"/>
        <end position="22"/>
    </location>
</feature>
<sequence length="191" mass="19349">MKLNKITGLMITGLLFAGAAQASVSSEDMPASLSVTGKLSSVNQGCRVTLSQESVSFTVDTSQLVSQGDNATAPQAISVFINGADKDGACADAVSNGHIAVKFMGQADNAEGTTLANQYASSGNAASGVGIGFFAEDDTPLAINNDLLKVSKITLSHLGKVSFGVQPVKLANQNVTAGGVSGAVTVQIERL</sequence>
<dbReference type="AlphaFoldDB" id="A0A2S9UGW5"/>
<dbReference type="InterPro" id="IPR050263">
    <property type="entry name" value="Bact_Fimbrial_Adh_Pro"/>
</dbReference>
<comment type="caution">
    <text evidence="8">The sequence shown here is derived from an EMBL/GenBank/DDBJ whole genome shotgun (WGS) entry which is preliminary data.</text>
</comment>
<dbReference type="PANTHER" id="PTHR33420:SF3">
    <property type="entry name" value="FIMBRIAL SUBUNIT ELFA"/>
    <property type="match status" value="1"/>
</dbReference>
<evidence type="ECO:0000313" key="7">
    <source>
        <dbReference type="EMBL" id="KAB0878088.1"/>
    </source>
</evidence>
<accession>A0A2S9UGW5</accession>
<evidence type="ECO:0000259" key="6">
    <source>
        <dbReference type="Pfam" id="PF00419"/>
    </source>
</evidence>
<evidence type="ECO:0000313" key="8">
    <source>
        <dbReference type="EMBL" id="NYV44314.1"/>
    </source>
</evidence>
<dbReference type="RefSeq" id="WP_004387710.1">
    <property type="nucleotide sequence ID" value="NZ_CAWNSY010000089.1"/>
</dbReference>